<dbReference type="Proteomes" id="UP000001357">
    <property type="component" value="Unassembled WGS sequence"/>
</dbReference>
<dbReference type="PROSITE" id="PS51808">
    <property type="entry name" value="CHCH"/>
    <property type="match status" value="1"/>
</dbReference>
<evidence type="ECO:0000313" key="14">
    <source>
        <dbReference type="Proteomes" id="UP000001357"/>
    </source>
</evidence>
<dbReference type="GO" id="GO:0005743">
    <property type="term" value="C:mitochondrial inner membrane"/>
    <property type="evidence" value="ECO:0007669"/>
    <property type="project" value="UniProtKB-SubCell"/>
</dbReference>
<evidence type="ECO:0000256" key="1">
    <source>
        <dbReference type="ARBA" id="ARBA00003195"/>
    </source>
</evidence>
<accession>A9V5L7</accession>
<evidence type="ECO:0000256" key="5">
    <source>
        <dbReference type="ARBA" id="ARBA00018677"/>
    </source>
</evidence>
<dbReference type="PANTHER" id="PTHR20900">
    <property type="entry name" value="NADH:UBIQUINONE OXIDOREDUCTASE B18-LIKE SUBUNIT"/>
    <property type="match status" value="1"/>
</dbReference>
<evidence type="ECO:0000313" key="13">
    <source>
        <dbReference type="EMBL" id="EDQ87062.1"/>
    </source>
</evidence>
<dbReference type="Pfam" id="PF05676">
    <property type="entry name" value="NDUF_B7"/>
    <property type="match status" value="1"/>
</dbReference>
<dbReference type="eggNOG" id="KOG3468">
    <property type="taxonomic scope" value="Eukaryota"/>
</dbReference>
<evidence type="ECO:0000256" key="7">
    <source>
        <dbReference type="ARBA" id="ARBA00022660"/>
    </source>
</evidence>
<evidence type="ECO:0000256" key="11">
    <source>
        <dbReference type="ARBA" id="ARBA00023136"/>
    </source>
</evidence>
<evidence type="ECO:0000256" key="3">
    <source>
        <dbReference type="ARBA" id="ARBA00004637"/>
    </source>
</evidence>
<comment type="function">
    <text evidence="1">Accessory subunit of the mitochondrial membrane respiratory chain NADH dehydrogenase (Complex I), that is believed not to be involved in catalysis. Complex I functions in the transfer of electrons from NADH to the respiratory chain. The immediate electron acceptor for the enzyme is believed to be ubiquinone.</text>
</comment>
<keyword evidence="14" id="KW-1185">Reference proteome</keyword>
<evidence type="ECO:0000256" key="10">
    <source>
        <dbReference type="ARBA" id="ARBA00023128"/>
    </source>
</evidence>
<reference evidence="13 14" key="1">
    <citation type="journal article" date="2008" name="Nature">
        <title>The genome of the choanoflagellate Monosiga brevicollis and the origin of metazoans.</title>
        <authorList>
            <consortium name="JGI Sequencing"/>
            <person name="King N."/>
            <person name="Westbrook M.J."/>
            <person name="Young S.L."/>
            <person name="Kuo A."/>
            <person name="Abedin M."/>
            <person name="Chapman J."/>
            <person name="Fairclough S."/>
            <person name="Hellsten U."/>
            <person name="Isogai Y."/>
            <person name="Letunic I."/>
            <person name="Marr M."/>
            <person name="Pincus D."/>
            <person name="Putnam N."/>
            <person name="Rokas A."/>
            <person name="Wright K.J."/>
            <person name="Zuzow R."/>
            <person name="Dirks W."/>
            <person name="Good M."/>
            <person name="Goodstein D."/>
            <person name="Lemons D."/>
            <person name="Li W."/>
            <person name="Lyons J.B."/>
            <person name="Morris A."/>
            <person name="Nichols S."/>
            <person name="Richter D.J."/>
            <person name="Salamov A."/>
            <person name="Bork P."/>
            <person name="Lim W.A."/>
            <person name="Manning G."/>
            <person name="Miller W.T."/>
            <person name="McGinnis W."/>
            <person name="Shapiro H."/>
            <person name="Tjian R."/>
            <person name="Grigoriev I.V."/>
            <person name="Rokhsar D."/>
        </authorList>
    </citation>
    <scope>NUCLEOTIDE SEQUENCE [LARGE SCALE GENOMIC DNA]</scope>
    <source>
        <strain evidence="14">MX1 / ATCC 50154</strain>
    </source>
</reference>
<dbReference type="PANTHER" id="PTHR20900:SF0">
    <property type="entry name" value="NADH DEHYDROGENASE [UBIQUINONE] 1 BETA SUBCOMPLEX SUBUNIT 7"/>
    <property type="match status" value="1"/>
</dbReference>
<evidence type="ECO:0000256" key="2">
    <source>
        <dbReference type="ARBA" id="ARBA00004569"/>
    </source>
</evidence>
<comment type="subcellular location">
    <subcellularLocation>
        <location evidence="3">Mitochondrion inner membrane</location>
        <topology evidence="3">Peripheral membrane protein</topology>
    </subcellularLocation>
    <subcellularLocation>
        <location evidence="2">Mitochondrion intermembrane space</location>
    </subcellularLocation>
</comment>
<dbReference type="EMBL" id="CH991561">
    <property type="protein sequence ID" value="EDQ87062.1"/>
    <property type="molecule type" value="Genomic_DNA"/>
</dbReference>
<keyword evidence="10" id="KW-0496">Mitochondrion</keyword>
<gene>
    <name evidence="13" type="ORF">MONBRDRAFT_33481</name>
</gene>
<dbReference type="STRING" id="81824.A9V5L7"/>
<dbReference type="GO" id="GO:0045271">
    <property type="term" value="C:respiratory chain complex I"/>
    <property type="evidence" value="ECO:0000318"/>
    <property type="project" value="GO_Central"/>
</dbReference>
<evidence type="ECO:0000256" key="12">
    <source>
        <dbReference type="ARBA" id="ARBA00023157"/>
    </source>
</evidence>
<dbReference type="GeneID" id="5893263"/>
<comment type="similarity">
    <text evidence="4">Belongs to the complex I NDUFB7 subunit family.</text>
</comment>
<sequence>MGASASLFLSVLCVRALRGLHCLLPLFAVVFELSWDVAAPSMLTEFIGWSTHQQNRKSLPIFNSFDKESHRLLFLDAQVYFALKQNTGGPPSHYRLFPLSLSLSVCTTMAAAAAGIKVSPEELRENKVPLAFRDACADFLISLNKCRTENRFLPWKCEHQMHEYEGCQYGQIIAVANIYPHGSVQGFCCQTQHSRT</sequence>
<evidence type="ECO:0000256" key="8">
    <source>
        <dbReference type="ARBA" id="ARBA00022792"/>
    </source>
</evidence>
<dbReference type="AlphaFoldDB" id="A9V5L7"/>
<dbReference type="InParanoid" id="A9V5L7"/>
<proteinExistence type="inferred from homology"/>
<evidence type="ECO:0000256" key="9">
    <source>
        <dbReference type="ARBA" id="ARBA00022982"/>
    </source>
</evidence>
<name>A9V5L7_MONBE</name>
<protein>
    <recommendedName>
        <fullName evidence="5">NADH dehydrogenase [ubiquinone] 1 beta subcomplex subunit 7</fullName>
    </recommendedName>
</protein>
<dbReference type="InterPro" id="IPR008698">
    <property type="entry name" value="NDUB7"/>
</dbReference>
<keyword evidence="11" id="KW-0472">Membrane</keyword>
<dbReference type="KEGG" id="mbr:MONBRDRAFT_33481"/>
<keyword evidence="8" id="KW-0999">Mitochondrion inner membrane</keyword>
<keyword evidence="7" id="KW-0679">Respiratory chain</keyword>
<keyword evidence="9" id="KW-0249">Electron transport</keyword>
<evidence type="ECO:0000256" key="6">
    <source>
        <dbReference type="ARBA" id="ARBA00022448"/>
    </source>
</evidence>
<organism evidence="13 14">
    <name type="scientific">Monosiga brevicollis</name>
    <name type="common">Choanoflagellate</name>
    <dbReference type="NCBI Taxonomy" id="81824"/>
    <lineage>
        <taxon>Eukaryota</taxon>
        <taxon>Choanoflagellata</taxon>
        <taxon>Craspedida</taxon>
        <taxon>Salpingoecidae</taxon>
        <taxon>Monosiga</taxon>
    </lineage>
</organism>
<keyword evidence="6" id="KW-0813">Transport</keyword>
<dbReference type="GO" id="GO:0005758">
    <property type="term" value="C:mitochondrial intermembrane space"/>
    <property type="evidence" value="ECO:0007669"/>
    <property type="project" value="UniProtKB-SubCell"/>
</dbReference>
<keyword evidence="12" id="KW-1015">Disulfide bond</keyword>
<dbReference type="RefSeq" id="XP_001748005.1">
    <property type="nucleotide sequence ID" value="XM_001747953.1"/>
</dbReference>
<evidence type="ECO:0000256" key="4">
    <source>
        <dbReference type="ARBA" id="ARBA00008006"/>
    </source>
</evidence>